<evidence type="ECO:0000313" key="3">
    <source>
        <dbReference type="EMBL" id="JAT84467.1"/>
    </source>
</evidence>
<evidence type="ECO:0000256" key="1">
    <source>
        <dbReference type="PROSITE-ProRule" id="PRU01263"/>
    </source>
</evidence>
<dbReference type="GO" id="GO:0005634">
    <property type="term" value="C:nucleus"/>
    <property type="evidence" value="ECO:0007669"/>
    <property type="project" value="InterPro"/>
</dbReference>
<name>A0A1E1WC05_PECGO</name>
<dbReference type="AlphaFoldDB" id="A0A1E1WC05"/>
<keyword evidence="1" id="KW-0862">Zinc</keyword>
<feature type="binding site" evidence="1">
    <location>
        <position position="14"/>
    </location>
    <ligand>
        <name>Zn(2+)</name>
        <dbReference type="ChEBI" id="CHEBI:29105"/>
    </ligand>
</feature>
<feature type="non-terminal residue" evidence="3">
    <location>
        <position position="1"/>
    </location>
</feature>
<accession>A0A1E1WC05</accession>
<reference evidence="3" key="1">
    <citation type="submission" date="2015-09" db="EMBL/GenBank/DDBJ databases">
        <title>De novo assembly of Pectinophora gossypiella (Pink Bollworm) gut transcriptome.</title>
        <authorList>
            <person name="Tassone E.E."/>
        </authorList>
    </citation>
    <scope>NUCLEOTIDE SEQUENCE</scope>
</reference>
<proteinExistence type="predicted"/>
<protein>
    <recommendedName>
        <fullName evidence="2">ZAD domain-containing protein</fullName>
    </recommendedName>
</protein>
<feature type="binding site" evidence="1">
    <location>
        <position position="59"/>
    </location>
    <ligand>
        <name>Zn(2+)</name>
        <dbReference type="ChEBI" id="CHEBI:29105"/>
    </ligand>
</feature>
<evidence type="ECO:0000259" key="2">
    <source>
        <dbReference type="PROSITE" id="PS51915"/>
    </source>
</evidence>
<dbReference type="PROSITE" id="PS51915">
    <property type="entry name" value="ZAD"/>
    <property type="match status" value="1"/>
</dbReference>
<dbReference type="InterPro" id="IPR012934">
    <property type="entry name" value="Znf_AD"/>
</dbReference>
<feature type="non-terminal residue" evidence="3">
    <location>
        <position position="103"/>
    </location>
</feature>
<feature type="binding site" evidence="1">
    <location>
        <position position="56"/>
    </location>
    <ligand>
        <name>Zn(2+)</name>
        <dbReference type="ChEBI" id="CHEBI:29105"/>
    </ligand>
</feature>
<feature type="domain" description="ZAD" evidence="2">
    <location>
        <begin position="9"/>
        <end position="83"/>
    </location>
</feature>
<dbReference type="SMART" id="SM00868">
    <property type="entry name" value="zf-AD"/>
    <property type="match status" value="1"/>
</dbReference>
<dbReference type="Pfam" id="PF07776">
    <property type="entry name" value="zf-AD"/>
    <property type="match status" value="1"/>
</dbReference>
<keyword evidence="1" id="KW-0863">Zinc-finger</keyword>
<gene>
    <name evidence="3" type="ORF">g.17479</name>
</gene>
<dbReference type="SUPFAM" id="SSF57716">
    <property type="entry name" value="Glucocorticoid receptor-like (DNA-binding domain)"/>
    <property type="match status" value="1"/>
</dbReference>
<dbReference type="EMBL" id="GDQN01006587">
    <property type="protein sequence ID" value="JAT84467.1"/>
    <property type="molecule type" value="Transcribed_RNA"/>
</dbReference>
<dbReference type="GO" id="GO:0008270">
    <property type="term" value="F:zinc ion binding"/>
    <property type="evidence" value="ECO:0007669"/>
    <property type="project" value="UniProtKB-UniRule"/>
</dbReference>
<organism evidence="3">
    <name type="scientific">Pectinophora gossypiella</name>
    <name type="common">Cotton pink bollworm</name>
    <name type="synonym">Depressaria gossypiella</name>
    <dbReference type="NCBI Taxonomy" id="13191"/>
    <lineage>
        <taxon>Eukaryota</taxon>
        <taxon>Metazoa</taxon>
        <taxon>Ecdysozoa</taxon>
        <taxon>Arthropoda</taxon>
        <taxon>Hexapoda</taxon>
        <taxon>Insecta</taxon>
        <taxon>Pterygota</taxon>
        <taxon>Neoptera</taxon>
        <taxon>Endopterygota</taxon>
        <taxon>Lepidoptera</taxon>
        <taxon>Glossata</taxon>
        <taxon>Ditrysia</taxon>
        <taxon>Gelechioidea</taxon>
        <taxon>Gelechiidae</taxon>
        <taxon>Apatetrinae</taxon>
        <taxon>Pectinophora</taxon>
    </lineage>
</organism>
<keyword evidence="1" id="KW-0479">Metal-binding</keyword>
<feature type="binding site" evidence="1">
    <location>
        <position position="11"/>
    </location>
    <ligand>
        <name>Zn(2+)</name>
        <dbReference type="ChEBI" id="CHEBI:29105"/>
    </ligand>
</feature>
<dbReference type="OrthoDB" id="8110911at2759"/>
<sequence length="103" mass="11455">VILVVDYEKICRLCLQATGALSGIFDNNEENSLQKLILSSTGIEVKVNDGLPSKICHKCRYVVELSCEFRDMAARTHLLLTEADSNLHKEEKCVGNTNECVVN</sequence>
<dbReference type="Gene3D" id="3.40.1800.20">
    <property type="match status" value="1"/>
</dbReference>